<proteinExistence type="predicted"/>
<dbReference type="Pfam" id="PF10988">
    <property type="entry name" value="DUF2807"/>
    <property type="match status" value="1"/>
</dbReference>
<dbReference type="InterPro" id="IPR021255">
    <property type="entry name" value="DUF2807"/>
</dbReference>
<accession>A0AA51ZY40</accession>
<dbReference type="PROSITE" id="PS51257">
    <property type="entry name" value="PROKAR_LIPOPROTEIN"/>
    <property type="match status" value="1"/>
</dbReference>
<protein>
    <submittedName>
        <fullName evidence="3">DUF2807 domain-containing protein</fullName>
    </submittedName>
</protein>
<dbReference type="RefSeq" id="WP_322348381.1">
    <property type="nucleotide sequence ID" value="NZ_CP129968.2"/>
</dbReference>
<organism evidence="3">
    <name type="scientific">Marivirga arenosa</name>
    <dbReference type="NCBI Taxonomy" id="3059076"/>
    <lineage>
        <taxon>Bacteria</taxon>
        <taxon>Pseudomonadati</taxon>
        <taxon>Bacteroidota</taxon>
        <taxon>Cytophagia</taxon>
        <taxon>Cytophagales</taxon>
        <taxon>Marivirgaceae</taxon>
        <taxon>Marivirga</taxon>
    </lineage>
</organism>
<dbReference type="KEGG" id="marp:QYS47_31590"/>
<dbReference type="Proteomes" id="UP001232019">
    <property type="component" value="Chromosome"/>
</dbReference>
<feature type="signal peptide" evidence="1">
    <location>
        <begin position="1"/>
        <end position="28"/>
    </location>
</feature>
<sequence>MEILKRIKYCFFLLIISISFLGCNSTNAPDCFQSAGKETTINITDLESFNQLVLYNDIELEIVDAENEYFELTYGENLIPEIQYEFENDSISFFNYNSCGWTRDFKKPKLKWFTNKESLNILSLSNGNIFANDTLFKSISIRTEDAVNDINLKVNNTNTVLSSNSSANYMISGNSSNLRINAYFNDGKYNCEKLVVDNAKILHRGYNDIIVNAKNSITGSIENAGRILYVGNPSLNVEVSNGGELIQIE</sequence>
<dbReference type="AlphaFoldDB" id="A0AA51ZY40"/>
<feature type="domain" description="Putative auto-transporter adhesin head GIN" evidence="2">
    <location>
        <begin position="49"/>
        <end position="233"/>
    </location>
</feature>
<gene>
    <name evidence="3" type="ORF">QYS47_31590</name>
</gene>
<keyword evidence="1" id="KW-0732">Signal</keyword>
<dbReference type="Gene3D" id="2.160.20.120">
    <property type="match status" value="1"/>
</dbReference>
<evidence type="ECO:0000313" key="3">
    <source>
        <dbReference type="EMBL" id="WNB18856.1"/>
    </source>
</evidence>
<name>A0AA51ZY40_9BACT</name>
<reference evidence="3" key="1">
    <citation type="submission" date="2023-08" db="EMBL/GenBank/DDBJ databases">
        <title>Comparative genomics and taxonomic characterization of three novel marine species of genus Marivirga.</title>
        <authorList>
            <person name="Muhammad N."/>
            <person name="Kim S.-G."/>
        </authorList>
    </citation>
    <scope>NUCLEOTIDE SEQUENCE</scope>
    <source>
        <strain evidence="3">BKB1-2</strain>
    </source>
</reference>
<evidence type="ECO:0000259" key="2">
    <source>
        <dbReference type="Pfam" id="PF10988"/>
    </source>
</evidence>
<evidence type="ECO:0000256" key="1">
    <source>
        <dbReference type="SAM" id="SignalP"/>
    </source>
</evidence>
<feature type="chain" id="PRO_5041388327" evidence="1">
    <location>
        <begin position="29"/>
        <end position="249"/>
    </location>
</feature>
<dbReference type="EMBL" id="CP129968">
    <property type="protein sequence ID" value="WNB18856.1"/>
    <property type="molecule type" value="Genomic_DNA"/>
</dbReference>